<evidence type="ECO:0000256" key="3">
    <source>
        <dbReference type="ARBA" id="ARBA00022443"/>
    </source>
</evidence>
<organism evidence="8 9">
    <name type="scientific">Meloidogyne enterolobii</name>
    <name type="common">Root-knot nematode worm</name>
    <name type="synonym">Meloidogyne mayaguensis</name>
    <dbReference type="NCBI Taxonomy" id="390850"/>
    <lineage>
        <taxon>Eukaryota</taxon>
        <taxon>Metazoa</taxon>
        <taxon>Ecdysozoa</taxon>
        <taxon>Nematoda</taxon>
        <taxon>Chromadorea</taxon>
        <taxon>Rhabditida</taxon>
        <taxon>Tylenchina</taxon>
        <taxon>Tylenchomorpha</taxon>
        <taxon>Tylenchoidea</taxon>
        <taxon>Meloidogynidae</taxon>
        <taxon>Meloidogyninae</taxon>
        <taxon>Meloidogyne</taxon>
    </lineage>
</organism>
<dbReference type="InterPro" id="IPR047178">
    <property type="entry name" value="JIP1_scaffold"/>
</dbReference>
<evidence type="ECO:0000256" key="5">
    <source>
        <dbReference type="PROSITE-ProRule" id="PRU00192"/>
    </source>
</evidence>
<feature type="domain" description="SH3" evidence="7">
    <location>
        <begin position="1"/>
        <end position="50"/>
    </location>
</feature>
<dbReference type="PANTHER" id="PTHR47437">
    <property type="entry name" value="JNK-INTERACTING PROTEIN 1-LIKE PROTEIN"/>
    <property type="match status" value="1"/>
</dbReference>
<keyword evidence="3 5" id="KW-0728">SH3 domain</keyword>
<dbReference type="GO" id="GO:0046328">
    <property type="term" value="P:regulation of JNK cascade"/>
    <property type="evidence" value="ECO:0007669"/>
    <property type="project" value="InterPro"/>
</dbReference>
<dbReference type="InterPro" id="IPR001452">
    <property type="entry name" value="SH3_domain"/>
</dbReference>
<dbReference type="InterPro" id="IPR011993">
    <property type="entry name" value="PH-like_dom_sf"/>
</dbReference>
<dbReference type="Gene3D" id="2.30.30.40">
    <property type="entry name" value="SH3 Domains"/>
    <property type="match status" value="1"/>
</dbReference>
<dbReference type="GO" id="GO:0008432">
    <property type="term" value="F:JUN kinase binding"/>
    <property type="evidence" value="ECO:0007669"/>
    <property type="project" value="TreeGrafter"/>
</dbReference>
<dbReference type="Gene3D" id="2.30.29.30">
    <property type="entry name" value="Pleckstrin-homology domain (PH domain)/Phosphotyrosine-binding domain (PTB)"/>
    <property type="match status" value="1"/>
</dbReference>
<dbReference type="GO" id="GO:0005737">
    <property type="term" value="C:cytoplasm"/>
    <property type="evidence" value="ECO:0007669"/>
    <property type="project" value="UniProtKB-SubCell"/>
</dbReference>
<feature type="domain" description="PID" evidence="6">
    <location>
        <begin position="71"/>
        <end position="202"/>
    </location>
</feature>
<dbReference type="SMART" id="SM00462">
    <property type="entry name" value="PTB"/>
    <property type="match status" value="1"/>
</dbReference>
<dbReference type="Pfam" id="PF00018">
    <property type="entry name" value="SH3_1"/>
    <property type="match status" value="1"/>
</dbReference>
<dbReference type="SUPFAM" id="SSF50044">
    <property type="entry name" value="SH3-domain"/>
    <property type="match status" value="1"/>
</dbReference>
<protein>
    <submittedName>
        <fullName evidence="8">Uncharacterized protein</fullName>
    </submittedName>
</protein>
<evidence type="ECO:0000256" key="2">
    <source>
        <dbReference type="ARBA" id="ARBA00009866"/>
    </source>
</evidence>
<dbReference type="CDD" id="cd01212">
    <property type="entry name" value="PTB_JIP"/>
    <property type="match status" value="1"/>
</dbReference>
<dbReference type="Pfam" id="PF00640">
    <property type="entry name" value="PID"/>
    <property type="match status" value="1"/>
</dbReference>
<comment type="subcellular location">
    <subcellularLocation>
        <location evidence="1">Cytoplasm</location>
    </subcellularLocation>
</comment>
<evidence type="ECO:0000259" key="6">
    <source>
        <dbReference type="PROSITE" id="PS01179"/>
    </source>
</evidence>
<dbReference type="AlphaFoldDB" id="A0A6V7UBC9"/>
<dbReference type="InterPro" id="IPR036028">
    <property type="entry name" value="SH3-like_dom_sf"/>
</dbReference>
<comment type="similarity">
    <text evidence="2">Belongs to the JIP scaffold family.</text>
</comment>
<gene>
    <name evidence="8" type="ORF">MENT_LOCUS10665</name>
</gene>
<keyword evidence="4" id="KW-0963">Cytoplasm</keyword>
<dbReference type="PROSITE" id="PS50002">
    <property type="entry name" value="SH3"/>
    <property type="match status" value="1"/>
</dbReference>
<sequence>MPRHADELRLDRGDAVHVNEKFNDHWCFGLNLRSGQRGIFPEALIVEIDLVDEICKKVLPETKMRLERDTFYLTMLASVEVAHHKGNDILVQAINKVCSMYLQKDEILVPQTVLMEISFRGIHVIDKRKKDIFRCPTFDYFYSLQNISFCGAHPKELRYFGFITKHPILPRFACHVFLSNESTQAIVEAIGRAFKRSYDEYMAFAHPTEDIFLDE</sequence>
<dbReference type="SMART" id="SM00326">
    <property type="entry name" value="SH3"/>
    <property type="match status" value="1"/>
</dbReference>
<evidence type="ECO:0000313" key="9">
    <source>
        <dbReference type="Proteomes" id="UP000580250"/>
    </source>
</evidence>
<evidence type="ECO:0000256" key="4">
    <source>
        <dbReference type="ARBA" id="ARBA00022490"/>
    </source>
</evidence>
<evidence type="ECO:0000259" key="7">
    <source>
        <dbReference type="PROSITE" id="PS50002"/>
    </source>
</evidence>
<evidence type="ECO:0000313" key="8">
    <source>
        <dbReference type="EMBL" id="CAD2152225.1"/>
    </source>
</evidence>
<dbReference type="InterPro" id="IPR006020">
    <property type="entry name" value="PTB/PI_dom"/>
</dbReference>
<dbReference type="Proteomes" id="UP000580250">
    <property type="component" value="Unassembled WGS sequence"/>
</dbReference>
<dbReference type="EMBL" id="CAJEWN010000050">
    <property type="protein sequence ID" value="CAD2152225.1"/>
    <property type="molecule type" value="Genomic_DNA"/>
</dbReference>
<proteinExistence type="inferred from homology"/>
<dbReference type="OrthoDB" id="5965083at2759"/>
<comment type="caution">
    <text evidence="8">The sequence shown here is derived from an EMBL/GenBank/DDBJ whole genome shotgun (WGS) entry which is preliminary data.</text>
</comment>
<name>A0A6V7UBC9_MELEN</name>
<reference evidence="8 9" key="1">
    <citation type="submission" date="2020-08" db="EMBL/GenBank/DDBJ databases">
        <authorList>
            <person name="Koutsovoulos G."/>
            <person name="Danchin GJ E."/>
        </authorList>
    </citation>
    <scope>NUCLEOTIDE SEQUENCE [LARGE SCALE GENOMIC DNA]</scope>
</reference>
<dbReference type="PROSITE" id="PS01179">
    <property type="entry name" value="PID"/>
    <property type="match status" value="1"/>
</dbReference>
<dbReference type="PANTHER" id="PTHR47437:SF4">
    <property type="entry name" value="JNK-INTERACTING PROTEIN 1-LIKE PROTEIN"/>
    <property type="match status" value="1"/>
</dbReference>
<evidence type="ECO:0000256" key="1">
    <source>
        <dbReference type="ARBA" id="ARBA00004496"/>
    </source>
</evidence>
<dbReference type="SUPFAM" id="SSF50729">
    <property type="entry name" value="PH domain-like"/>
    <property type="match status" value="1"/>
</dbReference>
<dbReference type="GO" id="GO:0005078">
    <property type="term" value="F:MAP-kinase scaffold activity"/>
    <property type="evidence" value="ECO:0007669"/>
    <property type="project" value="TreeGrafter"/>
</dbReference>
<dbReference type="GO" id="GO:0007254">
    <property type="term" value="P:JNK cascade"/>
    <property type="evidence" value="ECO:0007669"/>
    <property type="project" value="TreeGrafter"/>
</dbReference>
<accession>A0A6V7UBC9</accession>